<gene>
    <name evidence="1" type="ORF">OCBIM_22007518mg</name>
</gene>
<dbReference type="Gene3D" id="3.40.50.300">
    <property type="entry name" value="P-loop containing nucleotide triphosphate hydrolases"/>
    <property type="match status" value="1"/>
</dbReference>
<evidence type="ECO:0000313" key="1">
    <source>
        <dbReference type="EMBL" id="KOF68340.1"/>
    </source>
</evidence>
<dbReference type="CDD" id="cd18809">
    <property type="entry name" value="SF1_C_RecD"/>
    <property type="match status" value="1"/>
</dbReference>
<dbReference type="STRING" id="37653.A0A0L8FVA5"/>
<organism evidence="1">
    <name type="scientific">Octopus bimaculoides</name>
    <name type="common">California two-spotted octopus</name>
    <dbReference type="NCBI Taxonomy" id="37653"/>
    <lineage>
        <taxon>Eukaryota</taxon>
        <taxon>Metazoa</taxon>
        <taxon>Spiralia</taxon>
        <taxon>Lophotrochozoa</taxon>
        <taxon>Mollusca</taxon>
        <taxon>Cephalopoda</taxon>
        <taxon>Coleoidea</taxon>
        <taxon>Octopodiformes</taxon>
        <taxon>Octopoda</taxon>
        <taxon>Incirrata</taxon>
        <taxon>Octopodidae</taxon>
        <taxon>Octopus</taxon>
    </lineage>
</organism>
<reference evidence="1" key="1">
    <citation type="submission" date="2015-07" db="EMBL/GenBank/DDBJ databases">
        <title>MeaNS - Measles Nucleotide Surveillance Program.</title>
        <authorList>
            <person name="Tran T."/>
            <person name="Druce J."/>
        </authorList>
    </citation>
    <scope>NUCLEOTIDE SEQUENCE</scope>
    <source>
        <strain evidence="1">UCB-OBI-ISO-001</strain>
        <tissue evidence="1">Gonad</tissue>
    </source>
</reference>
<sequence>KDLFISRIQMQSNDQAWLFPLQTCQFPVKQSFGLTIHKAQGQTFSEVGFSLQNNKFFSHGQFYVATTRKGNYK</sequence>
<evidence type="ECO:0008006" key="2">
    <source>
        <dbReference type="Google" id="ProtNLM"/>
    </source>
</evidence>
<name>A0A0L8FVA5_OCTBM</name>
<dbReference type="SUPFAM" id="SSF52540">
    <property type="entry name" value="P-loop containing nucleoside triphosphate hydrolases"/>
    <property type="match status" value="1"/>
</dbReference>
<proteinExistence type="predicted"/>
<feature type="non-terminal residue" evidence="1">
    <location>
        <position position="1"/>
    </location>
</feature>
<protein>
    <recommendedName>
        <fullName evidence="2">UvrD-like helicase C-terminal domain-containing protein</fullName>
    </recommendedName>
</protein>
<dbReference type="AlphaFoldDB" id="A0A0L8FVA5"/>
<dbReference type="EMBL" id="KQ426359">
    <property type="protein sequence ID" value="KOF68340.1"/>
    <property type="molecule type" value="Genomic_DNA"/>
</dbReference>
<accession>A0A0L8FVA5</accession>
<dbReference type="InterPro" id="IPR027417">
    <property type="entry name" value="P-loop_NTPase"/>
</dbReference>